<keyword evidence="12" id="KW-1185">Reference proteome</keyword>
<keyword evidence="9" id="KW-1133">Transmembrane helix</keyword>
<keyword evidence="5" id="KW-0677">Repeat</keyword>
<evidence type="ECO:0000313" key="12">
    <source>
        <dbReference type="Proteomes" id="UP000000600"/>
    </source>
</evidence>
<evidence type="ECO:0000256" key="7">
    <source>
        <dbReference type="ARBA" id="ARBA00022786"/>
    </source>
</evidence>
<dbReference type="PROSITE" id="PS51873">
    <property type="entry name" value="TRIAD"/>
    <property type="match status" value="1"/>
</dbReference>
<proteinExistence type="predicted"/>
<evidence type="ECO:0000256" key="9">
    <source>
        <dbReference type="SAM" id="Phobius"/>
    </source>
</evidence>
<dbReference type="GO" id="GO:0008270">
    <property type="term" value="F:zinc ion binding"/>
    <property type="evidence" value="ECO:0007669"/>
    <property type="project" value="UniProtKB-KW"/>
</dbReference>
<evidence type="ECO:0000256" key="6">
    <source>
        <dbReference type="ARBA" id="ARBA00022771"/>
    </source>
</evidence>
<dbReference type="OrthoDB" id="442087at2759"/>
<organism evidence="11 12">
    <name type="scientific">Paramecium tetraurelia</name>
    <dbReference type="NCBI Taxonomy" id="5888"/>
    <lineage>
        <taxon>Eukaryota</taxon>
        <taxon>Sar</taxon>
        <taxon>Alveolata</taxon>
        <taxon>Ciliophora</taxon>
        <taxon>Intramacronucleata</taxon>
        <taxon>Oligohymenophorea</taxon>
        <taxon>Peniculida</taxon>
        <taxon>Parameciidae</taxon>
        <taxon>Paramecium</taxon>
    </lineage>
</organism>
<evidence type="ECO:0000256" key="3">
    <source>
        <dbReference type="ARBA" id="ARBA00022679"/>
    </source>
</evidence>
<dbReference type="SMART" id="SM00647">
    <property type="entry name" value="IBR"/>
    <property type="match status" value="1"/>
</dbReference>
<dbReference type="PANTHER" id="PTHR11685">
    <property type="entry name" value="RBR FAMILY RING FINGER AND IBR DOMAIN-CONTAINING"/>
    <property type="match status" value="1"/>
</dbReference>
<dbReference type="eggNOG" id="KOG1812">
    <property type="taxonomic scope" value="Eukaryota"/>
</dbReference>
<evidence type="ECO:0000259" key="10">
    <source>
        <dbReference type="PROSITE" id="PS51873"/>
    </source>
</evidence>
<feature type="transmembrane region" description="Helical" evidence="9">
    <location>
        <begin position="231"/>
        <end position="254"/>
    </location>
</feature>
<keyword evidence="9" id="KW-0812">Transmembrane</keyword>
<feature type="transmembrane region" description="Helical" evidence="9">
    <location>
        <begin position="412"/>
        <end position="429"/>
    </location>
</feature>
<dbReference type="InterPro" id="IPR044066">
    <property type="entry name" value="TRIAD_supradom"/>
</dbReference>
<dbReference type="EMBL" id="CT868043">
    <property type="protein sequence ID" value="CAK66202.1"/>
    <property type="molecule type" value="Genomic_DNA"/>
</dbReference>
<dbReference type="GO" id="GO:0061630">
    <property type="term" value="F:ubiquitin protein ligase activity"/>
    <property type="evidence" value="ECO:0000318"/>
    <property type="project" value="GO_Central"/>
</dbReference>
<evidence type="ECO:0000256" key="4">
    <source>
        <dbReference type="ARBA" id="ARBA00022723"/>
    </source>
</evidence>
<dbReference type="OMA" id="PYERIFQ"/>
<dbReference type="RefSeq" id="XP_001433599.1">
    <property type="nucleotide sequence ID" value="XM_001433562.1"/>
</dbReference>
<gene>
    <name evidence="11" type="ORF">GSPATT00035331001</name>
</gene>
<keyword evidence="6" id="KW-0863">Zinc-finger</keyword>
<dbReference type="GO" id="GO:0031624">
    <property type="term" value="F:ubiquitin conjugating enzyme binding"/>
    <property type="evidence" value="ECO:0000318"/>
    <property type="project" value="GO_Central"/>
</dbReference>
<feature type="transmembrane region" description="Helical" evidence="9">
    <location>
        <begin position="333"/>
        <end position="359"/>
    </location>
</feature>
<dbReference type="GO" id="GO:0006511">
    <property type="term" value="P:ubiquitin-dependent protein catabolic process"/>
    <property type="evidence" value="ECO:0000318"/>
    <property type="project" value="GO_Central"/>
</dbReference>
<protein>
    <recommendedName>
        <fullName evidence="2">RBR-type E3 ubiquitin transferase</fullName>
        <ecNumber evidence="2">2.3.2.31</ecNumber>
    </recommendedName>
</protein>
<dbReference type="GO" id="GO:0000151">
    <property type="term" value="C:ubiquitin ligase complex"/>
    <property type="evidence" value="ECO:0000318"/>
    <property type="project" value="GO_Central"/>
</dbReference>
<dbReference type="EC" id="2.3.2.31" evidence="2"/>
<evidence type="ECO:0000256" key="5">
    <source>
        <dbReference type="ARBA" id="ARBA00022737"/>
    </source>
</evidence>
<dbReference type="STRING" id="5888.A0C5Y5"/>
<feature type="transmembrane region" description="Helical" evidence="9">
    <location>
        <begin position="371"/>
        <end position="391"/>
    </location>
</feature>
<dbReference type="Pfam" id="PF22191">
    <property type="entry name" value="IBR_1"/>
    <property type="match status" value="1"/>
</dbReference>
<evidence type="ECO:0000313" key="11">
    <source>
        <dbReference type="EMBL" id="CAK66202.1"/>
    </source>
</evidence>
<dbReference type="InParanoid" id="A0C5Y5"/>
<keyword evidence="3" id="KW-0808">Transferase</keyword>
<sequence length="430" mass="50077">MFNCIICTQRTNFITKCGCHFCLLCLLNWFEEKNKSKKIEIIDCPNQDCSDTYNRNEILSYCHNPPYERIFQEILFKEYLKNDDIRPCPSVKCKSYGFIELDKVCDEELECLECGFKWRDFNQAPFIFKKEYMIKNIFGILKQFGYCLITANQCPICGILIQRTGGCRHMTCKACSNQFCWNCKQEWKKHKESQCSCQYLITTGLYLTLIINVFYQLGILNYLLYIFNLSVWMFEIFIIQVIIIGTLAGIIFFFKSLFDLKSRKRPVRSVLKELGGSTILLTIEYLVLWFSTVFFQITLHKAFIGFLLEFLVCIYMFGFNAKVRVGYKCIFSIIMGLCLVGIFGLNGLAILIWLVRYIIPVEYIHTQINFSAIALGVLILLNISNLLELLYSKLAYFLLGSTILNYKQGDKDNYLALLSILAISYVYDIL</sequence>
<evidence type="ECO:0000256" key="2">
    <source>
        <dbReference type="ARBA" id="ARBA00012251"/>
    </source>
</evidence>
<accession>A0C5Y5</accession>
<dbReference type="AlphaFoldDB" id="A0C5Y5"/>
<dbReference type="GO" id="GO:0016567">
    <property type="term" value="P:protein ubiquitination"/>
    <property type="evidence" value="ECO:0007669"/>
    <property type="project" value="InterPro"/>
</dbReference>
<reference evidence="11 12" key="1">
    <citation type="journal article" date="2006" name="Nature">
        <title>Global trends of whole-genome duplications revealed by the ciliate Paramecium tetraurelia.</title>
        <authorList>
            <consortium name="Genoscope"/>
            <person name="Aury J.-M."/>
            <person name="Jaillon O."/>
            <person name="Duret L."/>
            <person name="Noel B."/>
            <person name="Jubin C."/>
            <person name="Porcel B.M."/>
            <person name="Segurens B."/>
            <person name="Daubin V."/>
            <person name="Anthouard V."/>
            <person name="Aiach N."/>
            <person name="Arnaiz O."/>
            <person name="Billaut A."/>
            <person name="Beisson J."/>
            <person name="Blanc I."/>
            <person name="Bouhouche K."/>
            <person name="Camara F."/>
            <person name="Duharcourt S."/>
            <person name="Guigo R."/>
            <person name="Gogendeau D."/>
            <person name="Katinka M."/>
            <person name="Keller A.-M."/>
            <person name="Kissmehl R."/>
            <person name="Klotz C."/>
            <person name="Koll F."/>
            <person name="Le Moue A."/>
            <person name="Lepere C."/>
            <person name="Malinsky S."/>
            <person name="Nowacki M."/>
            <person name="Nowak J.K."/>
            <person name="Plattner H."/>
            <person name="Poulain J."/>
            <person name="Ruiz F."/>
            <person name="Serrano V."/>
            <person name="Zagulski M."/>
            <person name="Dessen P."/>
            <person name="Betermier M."/>
            <person name="Weissenbach J."/>
            <person name="Scarpelli C."/>
            <person name="Schachter V."/>
            <person name="Sperling L."/>
            <person name="Meyer E."/>
            <person name="Cohen J."/>
            <person name="Wincker P."/>
        </authorList>
    </citation>
    <scope>NUCLEOTIDE SEQUENCE [LARGE SCALE GENOMIC DNA]</scope>
    <source>
        <strain evidence="11 12">Stock d4-2</strain>
    </source>
</reference>
<keyword evidence="4" id="KW-0479">Metal-binding</keyword>
<feature type="transmembrane region" description="Helical" evidence="9">
    <location>
        <begin position="274"/>
        <end position="297"/>
    </location>
</feature>
<keyword evidence="7" id="KW-0833">Ubl conjugation pathway</keyword>
<dbReference type="InterPro" id="IPR002867">
    <property type="entry name" value="IBR_dom"/>
</dbReference>
<dbReference type="Gene3D" id="1.20.120.1750">
    <property type="match status" value="1"/>
</dbReference>
<dbReference type="KEGG" id="ptm:GSPATT00035331001"/>
<feature type="domain" description="RING-type" evidence="10">
    <location>
        <begin position="1"/>
        <end position="201"/>
    </location>
</feature>
<dbReference type="GO" id="GO:0005737">
    <property type="term" value="C:cytoplasm"/>
    <property type="evidence" value="ECO:0000318"/>
    <property type="project" value="GO_Central"/>
</dbReference>
<dbReference type="Proteomes" id="UP000000600">
    <property type="component" value="Unassembled WGS sequence"/>
</dbReference>
<evidence type="ECO:0000256" key="8">
    <source>
        <dbReference type="ARBA" id="ARBA00022833"/>
    </source>
</evidence>
<dbReference type="GeneID" id="5019375"/>
<comment type="catalytic activity">
    <reaction evidence="1">
        <text>[E2 ubiquitin-conjugating enzyme]-S-ubiquitinyl-L-cysteine + [acceptor protein]-L-lysine = [E2 ubiquitin-conjugating enzyme]-L-cysteine + [acceptor protein]-N(6)-ubiquitinyl-L-lysine.</text>
        <dbReference type="EC" id="2.3.2.31"/>
    </reaction>
</comment>
<keyword evidence="9" id="KW-0472">Membrane</keyword>
<dbReference type="InterPro" id="IPR031127">
    <property type="entry name" value="E3_UB_ligase_RBR"/>
</dbReference>
<feature type="transmembrane region" description="Helical" evidence="9">
    <location>
        <begin position="303"/>
        <end position="321"/>
    </location>
</feature>
<evidence type="ECO:0000256" key="1">
    <source>
        <dbReference type="ARBA" id="ARBA00001798"/>
    </source>
</evidence>
<dbReference type="SUPFAM" id="SSF57850">
    <property type="entry name" value="RING/U-box"/>
    <property type="match status" value="2"/>
</dbReference>
<name>A0C5Y5_PARTE</name>
<keyword evidence="8" id="KW-0862">Zinc</keyword>
<dbReference type="HOGENOM" id="CLU_638521_0_0_1"/>
<feature type="transmembrane region" description="Helical" evidence="9">
    <location>
        <begin position="199"/>
        <end position="225"/>
    </location>
</feature>
<dbReference type="CDD" id="cd20336">
    <property type="entry name" value="Rcat_RBR"/>
    <property type="match status" value="1"/>
</dbReference>